<evidence type="ECO:0000256" key="3">
    <source>
        <dbReference type="ARBA" id="ARBA00005385"/>
    </source>
</evidence>
<sequence length="164" mass="18858">MTTTAAELKDAVVSALTDNGRIEKINAEIRAEIFSLLTEDFQVPAQNEITRENFVINELIREYLQFNGYSNSLSVFLRETNQPDEPMDRNFLSQAVNVEPHTQIPILYTMTNIGDYEEKDERIIKSDEPIRQKVSQNTINDQNQNQFNDIDESSSDGFFEIKST</sequence>
<evidence type="ECO:0000256" key="5">
    <source>
        <dbReference type="ARBA" id="ARBA00022794"/>
    </source>
</evidence>
<evidence type="ECO:0000259" key="9">
    <source>
        <dbReference type="Pfam" id="PF09398"/>
    </source>
</evidence>
<evidence type="ECO:0000256" key="2">
    <source>
        <dbReference type="ARBA" id="ARBA00004300"/>
    </source>
</evidence>
<dbReference type="Gene3D" id="1.20.960.40">
    <property type="match status" value="1"/>
</dbReference>
<feature type="compositionally biased region" description="Low complexity" evidence="8">
    <location>
        <begin position="136"/>
        <end position="148"/>
    </location>
</feature>
<keyword evidence="7" id="KW-0966">Cell projection</keyword>
<keyword evidence="5" id="KW-0970">Cilium biogenesis/degradation</keyword>
<dbReference type="InterPro" id="IPR006594">
    <property type="entry name" value="LisH"/>
</dbReference>
<dbReference type="PANTHER" id="PTHR15431">
    <property type="entry name" value="FGFR1 ONCOGENE PARTNER/LISH DOMAIN-CONTAINING PROTEIN"/>
    <property type="match status" value="1"/>
</dbReference>
<keyword evidence="6" id="KW-0206">Cytoskeleton</keyword>
<keyword evidence="11" id="KW-1185">Reference proteome</keyword>
<comment type="subcellular location">
    <subcellularLocation>
        <location evidence="1">Cytoplasm</location>
        <location evidence="1">Cytoskeleton</location>
        <location evidence="1">Cilium basal body</location>
    </subcellularLocation>
    <subcellularLocation>
        <location evidence="2">Cytoplasm</location>
        <location evidence="2">Cytoskeleton</location>
        <location evidence="2">Microtubule organizing center</location>
        <location evidence="2">Centrosome</location>
    </subcellularLocation>
</comment>
<gene>
    <name evidence="10" type="ORF">M9Y10_016281</name>
</gene>
<proteinExistence type="inferred from homology"/>
<dbReference type="InterPro" id="IPR018993">
    <property type="entry name" value="FOP_dimerisation-dom_N"/>
</dbReference>
<evidence type="ECO:0000256" key="8">
    <source>
        <dbReference type="SAM" id="MobiDB-lite"/>
    </source>
</evidence>
<evidence type="ECO:0000313" key="11">
    <source>
        <dbReference type="Proteomes" id="UP001470230"/>
    </source>
</evidence>
<feature type="domain" description="FGFR1 oncogene partner (FOP) N-terminal dimerisation" evidence="9">
    <location>
        <begin position="50"/>
        <end position="108"/>
    </location>
</feature>
<organism evidence="10 11">
    <name type="scientific">Tritrichomonas musculus</name>
    <dbReference type="NCBI Taxonomy" id="1915356"/>
    <lineage>
        <taxon>Eukaryota</taxon>
        <taxon>Metamonada</taxon>
        <taxon>Parabasalia</taxon>
        <taxon>Tritrichomonadida</taxon>
        <taxon>Tritrichomonadidae</taxon>
        <taxon>Tritrichomonas</taxon>
    </lineage>
</organism>
<keyword evidence="4" id="KW-0963">Cytoplasm</keyword>
<feature type="region of interest" description="Disordered" evidence="8">
    <location>
        <begin position="130"/>
        <end position="164"/>
    </location>
</feature>
<reference evidence="10 11" key="1">
    <citation type="submission" date="2024-04" db="EMBL/GenBank/DDBJ databases">
        <title>Tritrichomonas musculus Genome.</title>
        <authorList>
            <person name="Alves-Ferreira E."/>
            <person name="Grigg M."/>
            <person name="Lorenzi H."/>
            <person name="Galac M."/>
        </authorList>
    </citation>
    <scope>NUCLEOTIDE SEQUENCE [LARGE SCALE GENOMIC DNA]</scope>
    <source>
        <strain evidence="10 11">EAF2021</strain>
    </source>
</reference>
<evidence type="ECO:0000256" key="1">
    <source>
        <dbReference type="ARBA" id="ARBA00004120"/>
    </source>
</evidence>
<comment type="caution">
    <text evidence="10">The sequence shown here is derived from an EMBL/GenBank/DDBJ whole genome shotgun (WGS) entry which is preliminary data.</text>
</comment>
<evidence type="ECO:0000256" key="4">
    <source>
        <dbReference type="ARBA" id="ARBA00022490"/>
    </source>
</evidence>
<dbReference type="PANTHER" id="PTHR15431:SF4">
    <property type="entry name" value="PROTEIN TONNEAU 1B"/>
    <property type="match status" value="1"/>
</dbReference>
<evidence type="ECO:0000256" key="6">
    <source>
        <dbReference type="ARBA" id="ARBA00023212"/>
    </source>
</evidence>
<dbReference type="Proteomes" id="UP001470230">
    <property type="component" value="Unassembled WGS sequence"/>
</dbReference>
<evidence type="ECO:0000256" key="7">
    <source>
        <dbReference type="ARBA" id="ARBA00023273"/>
    </source>
</evidence>
<comment type="similarity">
    <text evidence="3">Belongs to the CEP43 family.</text>
</comment>
<dbReference type="EMBL" id="JAPFFF010000021">
    <property type="protein sequence ID" value="KAK8853738.1"/>
    <property type="molecule type" value="Genomic_DNA"/>
</dbReference>
<name>A0ABR2HXE3_9EUKA</name>
<accession>A0ABR2HXE3</accession>
<evidence type="ECO:0000313" key="10">
    <source>
        <dbReference type="EMBL" id="KAK8853738.1"/>
    </source>
</evidence>
<dbReference type="SMART" id="SM00667">
    <property type="entry name" value="LisH"/>
    <property type="match status" value="1"/>
</dbReference>
<dbReference type="PROSITE" id="PS50896">
    <property type="entry name" value="LISH"/>
    <property type="match status" value="1"/>
</dbReference>
<dbReference type="Pfam" id="PF09398">
    <property type="entry name" value="FOP_dimer"/>
    <property type="match status" value="1"/>
</dbReference>
<protein>
    <recommendedName>
        <fullName evidence="9">FGFR1 oncogene partner (FOP) N-terminal dimerisation domain-containing protein</fullName>
    </recommendedName>
</protein>